<sequence>MADPISIVGTAGAVLGIIDVLAKTIRLLQDLRAQWKIRDAVVITFGIQLTALNMALKQIREWTDANSDNPHCQLAIDLDRCLSHCELLVGIISTEVDNLKATEGEQSVGNKITLLFRTQGMAEVQKMIDHVTNALGLLLTACNSATLLEQRSFIEKSGVRRELKKVERDTQSLLVHRDVDSLRSLFTGTVASSKRSLIFDFDKELLPSGQTALTYAVGPWSQKIEEETAILSIPRATT</sequence>
<comment type="caution">
    <text evidence="1">The sequence shown here is derived from an EMBL/GenBank/DDBJ whole genome shotgun (WGS) entry which is preliminary data.</text>
</comment>
<dbReference type="AlphaFoldDB" id="A0AA39T1S9"/>
<protein>
    <submittedName>
        <fullName evidence="1">Uncharacterized protein</fullName>
    </submittedName>
</protein>
<evidence type="ECO:0000313" key="2">
    <source>
        <dbReference type="Proteomes" id="UP001175000"/>
    </source>
</evidence>
<organism evidence="1 2">
    <name type="scientific">Immersiella caudata</name>
    <dbReference type="NCBI Taxonomy" id="314043"/>
    <lineage>
        <taxon>Eukaryota</taxon>
        <taxon>Fungi</taxon>
        <taxon>Dikarya</taxon>
        <taxon>Ascomycota</taxon>
        <taxon>Pezizomycotina</taxon>
        <taxon>Sordariomycetes</taxon>
        <taxon>Sordariomycetidae</taxon>
        <taxon>Sordariales</taxon>
        <taxon>Lasiosphaeriaceae</taxon>
        <taxon>Immersiella</taxon>
    </lineage>
</organism>
<dbReference type="EMBL" id="JAULSU010000007">
    <property type="protein sequence ID" value="KAK0611656.1"/>
    <property type="molecule type" value="Genomic_DNA"/>
</dbReference>
<evidence type="ECO:0000313" key="1">
    <source>
        <dbReference type="EMBL" id="KAK0611656.1"/>
    </source>
</evidence>
<name>A0AA39T1S9_9PEZI</name>
<accession>A0AA39T1S9</accession>
<dbReference type="Proteomes" id="UP001175000">
    <property type="component" value="Unassembled WGS sequence"/>
</dbReference>
<reference evidence="1" key="1">
    <citation type="submission" date="2023-06" db="EMBL/GenBank/DDBJ databases">
        <title>Genome-scale phylogeny and comparative genomics of the fungal order Sordariales.</title>
        <authorList>
            <consortium name="Lawrence Berkeley National Laboratory"/>
            <person name="Hensen N."/>
            <person name="Bonometti L."/>
            <person name="Westerberg I."/>
            <person name="Brannstrom I.O."/>
            <person name="Guillou S."/>
            <person name="Cros-Aarteil S."/>
            <person name="Calhoun S."/>
            <person name="Haridas S."/>
            <person name="Kuo A."/>
            <person name="Mondo S."/>
            <person name="Pangilinan J."/>
            <person name="Riley R."/>
            <person name="Labutti K."/>
            <person name="Andreopoulos B."/>
            <person name="Lipzen A."/>
            <person name="Chen C."/>
            <person name="Yanf M."/>
            <person name="Daum C."/>
            <person name="Ng V."/>
            <person name="Clum A."/>
            <person name="Steindorff A."/>
            <person name="Ohm R."/>
            <person name="Martin F."/>
            <person name="Silar P."/>
            <person name="Natvig D."/>
            <person name="Lalanne C."/>
            <person name="Gautier V."/>
            <person name="Ament-Velasquez S.L."/>
            <person name="Kruys A."/>
            <person name="Hutchinson M.I."/>
            <person name="Powell A.J."/>
            <person name="Barry K."/>
            <person name="Miller A.N."/>
            <person name="Grigoriev I.V."/>
            <person name="Debuchy R."/>
            <person name="Gladieux P."/>
            <person name="Thoren M.H."/>
            <person name="Johannesson H."/>
        </authorList>
    </citation>
    <scope>NUCLEOTIDE SEQUENCE</scope>
    <source>
        <strain evidence="1">CBS 606.72</strain>
    </source>
</reference>
<gene>
    <name evidence="1" type="ORF">B0T14DRAFT_488832</name>
</gene>
<proteinExistence type="predicted"/>
<keyword evidence="2" id="KW-1185">Reference proteome</keyword>